<name>A0A395GW51_9EURO</name>
<evidence type="ECO:0000313" key="1">
    <source>
        <dbReference type="EMBL" id="RAK99248.1"/>
    </source>
</evidence>
<accession>A0A395GW51</accession>
<dbReference type="Proteomes" id="UP000249402">
    <property type="component" value="Unassembled WGS sequence"/>
</dbReference>
<protein>
    <submittedName>
        <fullName evidence="1">Uncharacterized protein</fullName>
    </submittedName>
</protein>
<proteinExistence type="predicted"/>
<keyword evidence="2" id="KW-1185">Reference proteome</keyword>
<organism evidence="1 2">
    <name type="scientific">Aspergillus ibericus CBS 121593</name>
    <dbReference type="NCBI Taxonomy" id="1448316"/>
    <lineage>
        <taxon>Eukaryota</taxon>
        <taxon>Fungi</taxon>
        <taxon>Dikarya</taxon>
        <taxon>Ascomycota</taxon>
        <taxon>Pezizomycotina</taxon>
        <taxon>Eurotiomycetes</taxon>
        <taxon>Eurotiomycetidae</taxon>
        <taxon>Eurotiales</taxon>
        <taxon>Aspergillaceae</taxon>
        <taxon>Aspergillus</taxon>
        <taxon>Aspergillus subgen. Circumdati</taxon>
    </lineage>
</organism>
<dbReference type="GeneID" id="37218567"/>
<dbReference type="AlphaFoldDB" id="A0A395GW51"/>
<dbReference type="VEuPathDB" id="FungiDB:BO80DRAFT_142083"/>
<dbReference type="RefSeq" id="XP_025573576.1">
    <property type="nucleotide sequence ID" value="XM_025713702.1"/>
</dbReference>
<reference evidence="1 2" key="1">
    <citation type="submission" date="2018-02" db="EMBL/GenBank/DDBJ databases">
        <title>The genomes of Aspergillus section Nigri reveals drivers in fungal speciation.</title>
        <authorList>
            <consortium name="DOE Joint Genome Institute"/>
            <person name="Vesth T.C."/>
            <person name="Nybo J."/>
            <person name="Theobald S."/>
            <person name="Brandl J."/>
            <person name="Frisvad J.C."/>
            <person name="Nielsen K.F."/>
            <person name="Lyhne E.K."/>
            <person name="Kogle M.E."/>
            <person name="Kuo A."/>
            <person name="Riley R."/>
            <person name="Clum A."/>
            <person name="Nolan M."/>
            <person name="Lipzen A."/>
            <person name="Salamov A."/>
            <person name="Henrissat B."/>
            <person name="Wiebenga A."/>
            <person name="De vries R.P."/>
            <person name="Grigoriev I.V."/>
            <person name="Mortensen U.H."/>
            <person name="Andersen M.R."/>
            <person name="Baker S.E."/>
        </authorList>
    </citation>
    <scope>NUCLEOTIDE SEQUENCE [LARGE SCALE GENOMIC DNA]</scope>
    <source>
        <strain evidence="1 2">CBS 121593</strain>
    </source>
</reference>
<gene>
    <name evidence="1" type="ORF">BO80DRAFT_142083</name>
</gene>
<sequence>MWNDLLRRPLLFLSFHFFFFLFLFFFGLLYPVTGLVFEDSFGVEILVAGAGSLPSLSSMTHGLS</sequence>
<evidence type="ECO:0000313" key="2">
    <source>
        <dbReference type="Proteomes" id="UP000249402"/>
    </source>
</evidence>
<dbReference type="EMBL" id="KZ824448">
    <property type="protein sequence ID" value="RAK99248.1"/>
    <property type="molecule type" value="Genomic_DNA"/>
</dbReference>